<dbReference type="EMBL" id="JEMX01000071">
    <property type="protein sequence ID" value="EXI78421.1"/>
    <property type="molecule type" value="Genomic_DNA"/>
</dbReference>
<proteinExistence type="predicted"/>
<gene>
    <name evidence="1" type="ORF">AW10_03027</name>
</gene>
<accession>A0A011NSV2</accession>
<sequence length="262" mass="28553">MHTVGEGGKQRLVGQDIDSPAETLGGLADQLDSPFGKGIRPPITGGAQAEQQVNGNVAAPQRFQPEIVGDAIIELTHACLPQAGIKLGLTEEDDLQQLVAIRLQIGKQPDLFQSLGRHGMRLVDQGHDLTAAGVDLEEPFLQRAEQQMAAPLRKRNAQLLGDGEEYFVAREHRIGQIDRLDVVRKLLEQHPAKHRLAATHLAADLDDAFVVSNGVNQGLEGRAALAASKKELGVRRDPKRRLMQAEMLQIHQGSRADDSIRL</sequence>
<protein>
    <submittedName>
        <fullName evidence="1">Uncharacterized protein</fullName>
    </submittedName>
</protein>
<dbReference type="Proteomes" id="UP000021816">
    <property type="component" value="Unassembled WGS sequence"/>
</dbReference>
<name>A0A011NSV2_9PROT</name>
<dbReference type="AlphaFoldDB" id="A0A011NSV2"/>
<evidence type="ECO:0000313" key="1">
    <source>
        <dbReference type="EMBL" id="EXI78421.1"/>
    </source>
</evidence>
<evidence type="ECO:0000313" key="2">
    <source>
        <dbReference type="Proteomes" id="UP000021816"/>
    </source>
</evidence>
<comment type="caution">
    <text evidence="1">The sequence shown here is derived from an EMBL/GenBank/DDBJ whole genome shotgun (WGS) entry which is preliminary data.</text>
</comment>
<organism evidence="1 2">
    <name type="scientific">Candidatus Accumulibacter appositus</name>
    <dbReference type="NCBI Taxonomy" id="1454003"/>
    <lineage>
        <taxon>Bacteria</taxon>
        <taxon>Pseudomonadati</taxon>
        <taxon>Pseudomonadota</taxon>
        <taxon>Betaproteobacteria</taxon>
        <taxon>Candidatus Accumulibacter</taxon>
    </lineage>
</organism>
<reference evidence="1 2" key="1">
    <citation type="submission" date="2014-02" db="EMBL/GenBank/DDBJ databases">
        <title>Expanding our view of genomic diversity in Candidatus Accumulibacter clades.</title>
        <authorList>
            <person name="Skennerton C.T."/>
            <person name="Barr J.J."/>
            <person name="Slater F.R."/>
            <person name="Bond P.L."/>
            <person name="Tyson G.W."/>
        </authorList>
    </citation>
    <scope>NUCLEOTIDE SEQUENCE [LARGE SCALE GENOMIC DNA]</scope>
    <source>
        <strain evidence="2">BA-92</strain>
    </source>
</reference>